<dbReference type="EMBL" id="CP030840">
    <property type="protein sequence ID" value="AXC11571.1"/>
    <property type="molecule type" value="Genomic_DNA"/>
</dbReference>
<feature type="region of interest" description="Disordered" evidence="1">
    <location>
        <begin position="63"/>
        <end position="84"/>
    </location>
</feature>
<keyword evidence="3" id="KW-1185">Reference proteome</keyword>
<feature type="compositionally biased region" description="Pro residues" evidence="1">
    <location>
        <begin position="65"/>
        <end position="75"/>
    </location>
</feature>
<organism evidence="2 3">
    <name type="scientific">Acidisarcina polymorpha</name>
    <dbReference type="NCBI Taxonomy" id="2211140"/>
    <lineage>
        <taxon>Bacteria</taxon>
        <taxon>Pseudomonadati</taxon>
        <taxon>Acidobacteriota</taxon>
        <taxon>Terriglobia</taxon>
        <taxon>Terriglobales</taxon>
        <taxon>Acidobacteriaceae</taxon>
        <taxon>Acidisarcina</taxon>
    </lineage>
</organism>
<protein>
    <submittedName>
        <fullName evidence="2">Uncharacterized protein</fullName>
    </submittedName>
</protein>
<dbReference type="AlphaFoldDB" id="A0A2Z5FXI9"/>
<dbReference type="Proteomes" id="UP000253606">
    <property type="component" value="Chromosome"/>
</dbReference>
<gene>
    <name evidence="2" type="ORF">ACPOL_2247</name>
</gene>
<accession>A0A2Z5FXI9</accession>
<dbReference type="KEGG" id="abas:ACPOL_2247"/>
<evidence type="ECO:0000256" key="1">
    <source>
        <dbReference type="SAM" id="MobiDB-lite"/>
    </source>
</evidence>
<sequence length="303" mass="33070">MFPSKYRKTIPRKSSPKGCWLRVLPARTSPAAAAFLVTLSMLQPPCRSLAQTAAQTEDVARLPEAPTPMANPGPAPAQDTTQTGTVKTASPLPIFKIGPWRDPKSLDLSMPVAPLSSGEKLRLSFQEQLTPFALASMLFASGWEQLVNSNPKYGTNSTAYAERLGAAAARQTSQAVFSDGIYASVFHQDPRYYRLASGSTFKRIFYAAGRTFRTRSDSGDAEINYSLLFGHATAQGLTLAYYPDRSQNGRVAATGFAWSLFGSMLGNQYHEFWPDVVQTIFQRPPNAPRRAAAPVEQKSIAPQ</sequence>
<proteinExistence type="predicted"/>
<evidence type="ECO:0000313" key="3">
    <source>
        <dbReference type="Proteomes" id="UP000253606"/>
    </source>
</evidence>
<name>A0A2Z5FXI9_9BACT</name>
<evidence type="ECO:0000313" key="2">
    <source>
        <dbReference type="EMBL" id="AXC11571.1"/>
    </source>
</evidence>
<reference evidence="2 3" key="1">
    <citation type="journal article" date="2018" name="Front. Microbiol.">
        <title>Hydrolytic Capabilities as a Key to Environmental Success: Chitinolytic and Cellulolytic Acidobacteria From Acidic Sub-arctic Soils and Boreal Peatlands.</title>
        <authorList>
            <person name="Belova S.E."/>
            <person name="Ravin N.V."/>
            <person name="Pankratov T.A."/>
            <person name="Rakitin A.L."/>
            <person name="Ivanova A.A."/>
            <person name="Beletsky A.V."/>
            <person name="Mardanov A.V."/>
            <person name="Sinninghe Damste J.S."/>
            <person name="Dedysh S.N."/>
        </authorList>
    </citation>
    <scope>NUCLEOTIDE SEQUENCE [LARGE SCALE GENOMIC DNA]</scope>
    <source>
        <strain evidence="2 3">SBC82</strain>
    </source>
</reference>